<reference evidence="2 3" key="1">
    <citation type="journal article" date="2019" name="Environ. Microbiol.">
        <title>At the nexus of three kingdoms: the genome of the mycorrhizal fungus Gigaspora margarita provides insights into plant, endobacterial and fungal interactions.</title>
        <authorList>
            <person name="Venice F."/>
            <person name="Ghignone S."/>
            <person name="Salvioli di Fossalunga A."/>
            <person name="Amselem J."/>
            <person name="Novero M."/>
            <person name="Xianan X."/>
            <person name="Sedzielewska Toro K."/>
            <person name="Morin E."/>
            <person name="Lipzen A."/>
            <person name="Grigoriev I.V."/>
            <person name="Henrissat B."/>
            <person name="Martin F.M."/>
            <person name="Bonfante P."/>
        </authorList>
    </citation>
    <scope>NUCLEOTIDE SEQUENCE [LARGE SCALE GENOMIC DNA]</scope>
    <source>
        <strain evidence="2 3">BEG34</strain>
    </source>
</reference>
<sequence length="130" mass="14860">MKKKNIYIRNGIIFRGDEADYEKAEKEVDDIKTAFKNISTDSSNSNDPDSSNGPNKDIKDNNNKDKDNKDKDNKDKDNKDKDYKDKDNKDKDNKDIDSDDSDDSDLEFSACNGEKDGLKNLEDEDVIIKL</sequence>
<dbReference type="EMBL" id="WTPW01000643">
    <property type="protein sequence ID" value="KAF0492511.1"/>
    <property type="molecule type" value="Genomic_DNA"/>
</dbReference>
<feature type="region of interest" description="Disordered" evidence="1">
    <location>
        <begin position="1"/>
        <end position="117"/>
    </location>
</feature>
<feature type="compositionally biased region" description="Acidic residues" evidence="1">
    <location>
        <begin position="97"/>
        <end position="106"/>
    </location>
</feature>
<dbReference type="Proteomes" id="UP000439903">
    <property type="component" value="Unassembled WGS sequence"/>
</dbReference>
<dbReference type="AlphaFoldDB" id="A0A8H4EIW2"/>
<gene>
    <name evidence="2" type="ORF">F8M41_021689</name>
</gene>
<protein>
    <submittedName>
        <fullName evidence="2">Uncharacterized protein</fullName>
    </submittedName>
</protein>
<evidence type="ECO:0000313" key="3">
    <source>
        <dbReference type="Proteomes" id="UP000439903"/>
    </source>
</evidence>
<keyword evidence="3" id="KW-1185">Reference proteome</keyword>
<comment type="caution">
    <text evidence="2">The sequence shown here is derived from an EMBL/GenBank/DDBJ whole genome shotgun (WGS) entry which is preliminary data.</text>
</comment>
<feature type="compositionally biased region" description="Low complexity" evidence="1">
    <location>
        <begin position="39"/>
        <end position="55"/>
    </location>
</feature>
<accession>A0A8H4EIW2</accession>
<evidence type="ECO:0000256" key="1">
    <source>
        <dbReference type="SAM" id="MobiDB-lite"/>
    </source>
</evidence>
<feature type="compositionally biased region" description="Basic and acidic residues" evidence="1">
    <location>
        <begin position="56"/>
        <end position="96"/>
    </location>
</feature>
<name>A0A8H4EIW2_GIGMA</name>
<feature type="compositionally biased region" description="Basic and acidic residues" evidence="1">
    <location>
        <begin position="15"/>
        <end position="33"/>
    </location>
</feature>
<proteinExistence type="predicted"/>
<organism evidence="2 3">
    <name type="scientific">Gigaspora margarita</name>
    <dbReference type="NCBI Taxonomy" id="4874"/>
    <lineage>
        <taxon>Eukaryota</taxon>
        <taxon>Fungi</taxon>
        <taxon>Fungi incertae sedis</taxon>
        <taxon>Mucoromycota</taxon>
        <taxon>Glomeromycotina</taxon>
        <taxon>Glomeromycetes</taxon>
        <taxon>Diversisporales</taxon>
        <taxon>Gigasporaceae</taxon>
        <taxon>Gigaspora</taxon>
    </lineage>
</organism>
<evidence type="ECO:0000313" key="2">
    <source>
        <dbReference type="EMBL" id="KAF0492511.1"/>
    </source>
</evidence>